<gene>
    <name evidence="1" type="ORF">ITX44_35875</name>
</gene>
<dbReference type="EMBL" id="JADKYB010000029">
    <property type="protein sequence ID" value="MBM9509840.1"/>
    <property type="molecule type" value="Genomic_DNA"/>
</dbReference>
<protein>
    <submittedName>
        <fullName evidence="1">Acyl carrier protein</fullName>
    </submittedName>
</protein>
<accession>A0ABS2U5T1</accession>
<keyword evidence="2" id="KW-1185">Reference proteome</keyword>
<name>A0ABS2U5T1_9ACTN</name>
<organism evidence="1 2">
    <name type="scientific">Actinacidiphila acididurans</name>
    <dbReference type="NCBI Taxonomy" id="2784346"/>
    <lineage>
        <taxon>Bacteria</taxon>
        <taxon>Bacillati</taxon>
        <taxon>Actinomycetota</taxon>
        <taxon>Actinomycetes</taxon>
        <taxon>Kitasatosporales</taxon>
        <taxon>Streptomycetaceae</taxon>
        <taxon>Actinacidiphila</taxon>
    </lineage>
</organism>
<evidence type="ECO:0000313" key="1">
    <source>
        <dbReference type="EMBL" id="MBM9509840.1"/>
    </source>
</evidence>
<comment type="caution">
    <text evidence="1">The sequence shown here is derived from an EMBL/GenBank/DDBJ whole genome shotgun (WGS) entry which is preliminary data.</text>
</comment>
<evidence type="ECO:0000313" key="2">
    <source>
        <dbReference type="Proteomes" id="UP000749040"/>
    </source>
</evidence>
<dbReference type="Proteomes" id="UP000749040">
    <property type="component" value="Unassembled WGS sequence"/>
</dbReference>
<reference evidence="1 2" key="1">
    <citation type="submission" date="2021-01" db="EMBL/GenBank/DDBJ databases">
        <title>Streptomyces acididurans sp. nov., isolated from a peat swamp forest soil.</title>
        <authorList>
            <person name="Chantavorakit T."/>
            <person name="Duangmal K."/>
        </authorList>
    </citation>
    <scope>NUCLEOTIDE SEQUENCE [LARGE SCALE GENOMIC DNA]</scope>
    <source>
        <strain evidence="1 2">KK5PA1</strain>
    </source>
</reference>
<proteinExistence type="predicted"/>
<sequence length="85" mass="8549">MLAAFGDRAPNQVDDVVGSLELTWLLAEIEQRYGVVVDLDADDMGAIQTVADATRVLGRAVAAAEPEAGGTVGAVAGADEGPAPA</sequence>